<dbReference type="EMBL" id="UGHR01000003">
    <property type="protein sequence ID" value="STR45005.1"/>
    <property type="molecule type" value="Genomic_DNA"/>
</dbReference>
<dbReference type="PIRSF" id="PIRSF027391">
    <property type="entry name" value="Hpre_diP_synt_I"/>
    <property type="match status" value="1"/>
</dbReference>
<evidence type="ECO:0000313" key="3">
    <source>
        <dbReference type="EMBL" id="TCU85547.1"/>
    </source>
</evidence>
<reference evidence="3 5" key="2">
    <citation type="submission" date="2019-03" db="EMBL/GenBank/DDBJ databases">
        <title>Genomic Encyclopedia of Type Strains, Phase IV (KMG-IV): sequencing the most valuable type-strain genomes for metagenomic binning, comparative biology and taxonomic classification.</title>
        <authorList>
            <person name="Goeker M."/>
        </authorList>
    </citation>
    <scope>NUCLEOTIDE SEQUENCE [LARGE SCALE GENOMIC DNA]</scope>
    <source>
        <strain evidence="3 5">DSM 3764</strain>
    </source>
</reference>
<evidence type="ECO:0000256" key="1">
    <source>
        <dbReference type="SAM" id="Phobius"/>
    </source>
</evidence>
<dbReference type="InterPro" id="IPR014535">
    <property type="entry name" value="Hpre_diP_synt_I"/>
</dbReference>
<dbReference type="InterPro" id="IPR010898">
    <property type="entry name" value="Hpre_diP_synth_I"/>
</dbReference>
<feature type="transmembrane region" description="Helical" evidence="1">
    <location>
        <begin position="21"/>
        <end position="38"/>
    </location>
</feature>
<dbReference type="RefSeq" id="WP_115228727.1">
    <property type="nucleotide sequence ID" value="NZ_CAWOLO010000007.1"/>
</dbReference>
<feature type="transmembrane region" description="Helical" evidence="1">
    <location>
        <begin position="121"/>
        <end position="139"/>
    </location>
</feature>
<keyword evidence="1" id="KW-0472">Membrane</keyword>
<evidence type="ECO:0000313" key="2">
    <source>
        <dbReference type="EMBL" id="STR45005.1"/>
    </source>
</evidence>
<dbReference type="OrthoDB" id="9799095at2"/>
<evidence type="ECO:0000313" key="5">
    <source>
        <dbReference type="Proteomes" id="UP000295794"/>
    </source>
</evidence>
<protein>
    <submittedName>
        <fullName evidence="2 3">Heptaprenyl diphosphate synthase</fullName>
    </submittedName>
</protein>
<keyword evidence="1" id="KW-0812">Transmembrane</keyword>
<gene>
    <name evidence="3" type="ORF">EV682_10757</name>
    <name evidence="2" type="ORF">NCTC11159_03551</name>
</gene>
<accession>A0A377SUF7</accession>
<dbReference type="Proteomes" id="UP000255108">
    <property type="component" value="Unassembled WGS sequence"/>
</dbReference>
<name>A0A377SUF7_9NEIS</name>
<organism evidence="2 4">
    <name type="scientific">Iodobacter fluviatilis</name>
    <dbReference type="NCBI Taxonomy" id="537"/>
    <lineage>
        <taxon>Bacteria</taxon>
        <taxon>Pseudomonadati</taxon>
        <taxon>Pseudomonadota</taxon>
        <taxon>Betaproteobacteria</taxon>
        <taxon>Neisseriales</taxon>
        <taxon>Chitinibacteraceae</taxon>
        <taxon>Iodobacter</taxon>
    </lineage>
</organism>
<dbReference type="Gene3D" id="1.10.1760.20">
    <property type="match status" value="1"/>
</dbReference>
<dbReference type="EMBL" id="SMBT01000007">
    <property type="protein sequence ID" value="TCU85547.1"/>
    <property type="molecule type" value="Genomic_DNA"/>
</dbReference>
<keyword evidence="1" id="KW-1133">Transmembrane helix</keyword>
<reference evidence="2 4" key="1">
    <citation type="submission" date="2018-06" db="EMBL/GenBank/DDBJ databases">
        <authorList>
            <consortium name="Pathogen Informatics"/>
            <person name="Doyle S."/>
        </authorList>
    </citation>
    <scope>NUCLEOTIDE SEQUENCE [LARGE SCALE GENOMIC DNA]</scope>
    <source>
        <strain evidence="2 4">NCTC11159</strain>
    </source>
</reference>
<dbReference type="AlphaFoldDB" id="A0A377SUF7"/>
<keyword evidence="5" id="KW-1185">Reference proteome</keyword>
<dbReference type="Proteomes" id="UP000295794">
    <property type="component" value="Unassembled WGS sequence"/>
</dbReference>
<feature type="transmembrane region" description="Helical" evidence="1">
    <location>
        <begin position="145"/>
        <end position="172"/>
    </location>
</feature>
<evidence type="ECO:0000313" key="4">
    <source>
        <dbReference type="Proteomes" id="UP000255108"/>
    </source>
</evidence>
<proteinExistence type="predicted"/>
<dbReference type="Pfam" id="PF07456">
    <property type="entry name" value="Hpre_diP_synt_I"/>
    <property type="match status" value="1"/>
</dbReference>
<sequence>MKSTVSATEIRIKPSPDDVRIARYAALAIALSVLEAGIPSPIPGIKPGLANIITLIALWRFGWRDAAWISMLRIIGSGIVIGGFLSPGFAMSLMGGLCSLLALAAANSLPKRWFGPVSHSLAAAFAHMAGQLLLARLWLIPHNGIIHLVPLFAAAALVFGVVNGVIAAKLLVRE</sequence>